<dbReference type="AlphaFoldDB" id="A0A1H4RQT2"/>
<protein>
    <submittedName>
        <fullName evidence="1">Uncharacterized protein</fullName>
    </submittedName>
</protein>
<dbReference type="Proteomes" id="UP000183208">
    <property type="component" value="Unassembled WGS sequence"/>
</dbReference>
<evidence type="ECO:0000313" key="1">
    <source>
        <dbReference type="EMBL" id="SEC34114.1"/>
    </source>
</evidence>
<sequence>MTKAIEHIVAGYSTLKNRKALEEIREHRKRLLMENRMSAASSGFNLDRITADLEDEISIVEAALSRFQDQTPGQPIDWP</sequence>
<reference evidence="1 2" key="1">
    <citation type="submission" date="2016-10" db="EMBL/GenBank/DDBJ databases">
        <authorList>
            <person name="de Groot N.N."/>
        </authorList>
    </citation>
    <scope>NUCLEOTIDE SEQUENCE [LARGE SCALE GENOMIC DNA]</scope>
    <source>
        <strain evidence="1 2">GAS522</strain>
    </source>
</reference>
<evidence type="ECO:0000313" key="2">
    <source>
        <dbReference type="Proteomes" id="UP000183208"/>
    </source>
</evidence>
<proteinExistence type="predicted"/>
<organism evidence="1 2">
    <name type="scientific">Bradyrhizobium lablabi</name>
    <dbReference type="NCBI Taxonomy" id="722472"/>
    <lineage>
        <taxon>Bacteria</taxon>
        <taxon>Pseudomonadati</taxon>
        <taxon>Pseudomonadota</taxon>
        <taxon>Alphaproteobacteria</taxon>
        <taxon>Hyphomicrobiales</taxon>
        <taxon>Nitrobacteraceae</taxon>
        <taxon>Bradyrhizobium</taxon>
    </lineage>
</organism>
<name>A0A1H4RQT2_9BRAD</name>
<gene>
    <name evidence="1" type="ORF">SAMN05444171_1184</name>
</gene>
<dbReference type="RefSeq" id="WP_074816742.1">
    <property type="nucleotide sequence ID" value="NZ_FNTI01000001.1"/>
</dbReference>
<accession>A0A1H4RQT2</accession>
<dbReference type="EMBL" id="FNTI01000001">
    <property type="protein sequence ID" value="SEC34114.1"/>
    <property type="molecule type" value="Genomic_DNA"/>
</dbReference>
<dbReference type="OrthoDB" id="8245035at2"/>